<evidence type="ECO:0000256" key="2">
    <source>
        <dbReference type="ARBA" id="ARBA00023239"/>
    </source>
</evidence>
<dbReference type="EMBL" id="OBDZ01000016">
    <property type="protein sequence ID" value="SNY32492.1"/>
    <property type="molecule type" value="Genomic_DNA"/>
</dbReference>
<protein>
    <submittedName>
        <fullName evidence="4">Fumarate hydratase subunit beta</fullName>
    </submittedName>
</protein>
<dbReference type="InterPro" id="IPR036660">
    <property type="entry name" value="Fe-S_hydroAse_TtdB_cat_sf"/>
</dbReference>
<sequence>MAKVSLTTPVTEEQIRSLEAGDKVLLSGVVYTARDAAHKRLVEALDEGEELPFAVEGNAIYYVGPCPAKPGEVIGSAGPTTSYRMDPFAPRLIKEGLRIMIGKGERNDEVIDAMKAQGAVYLGAIGGAAALISKCIKEAEVIAYDDLGTEAVRRLLVEDLPVICVIDSQGNNLYRRD</sequence>
<dbReference type="GO" id="GO:0016836">
    <property type="term" value="F:hydro-lyase activity"/>
    <property type="evidence" value="ECO:0007669"/>
    <property type="project" value="InterPro"/>
</dbReference>
<feature type="domain" description="Fe-S hydro-lyase tartrate dehydratase beta-type catalytic" evidence="3">
    <location>
        <begin position="2"/>
        <end position="175"/>
    </location>
</feature>
<dbReference type="PANTHER" id="PTHR43351:SF2">
    <property type="entry name" value="L(+)-TARTRATE DEHYDRATASE SUBUNIT BETA-RELATED"/>
    <property type="match status" value="1"/>
</dbReference>
<name>A0A285H9Q9_9FIRM</name>
<evidence type="ECO:0000313" key="5">
    <source>
        <dbReference type="Proteomes" id="UP000219573"/>
    </source>
</evidence>
<dbReference type="Pfam" id="PF05683">
    <property type="entry name" value="Fumerase_C"/>
    <property type="match status" value="1"/>
</dbReference>
<keyword evidence="5" id="KW-1185">Reference proteome</keyword>
<accession>A0A285H9Q9</accession>
<dbReference type="SUPFAM" id="SSF117457">
    <property type="entry name" value="FumA C-terminal domain-like"/>
    <property type="match status" value="1"/>
</dbReference>
<reference evidence="5" key="1">
    <citation type="submission" date="2017-09" db="EMBL/GenBank/DDBJ databases">
        <authorList>
            <person name="Varghese N."/>
            <person name="Submissions S."/>
        </authorList>
    </citation>
    <scope>NUCLEOTIDE SEQUENCE [LARGE SCALE GENOMIC DNA]</scope>
    <source>
        <strain evidence="5">MSL47</strain>
    </source>
</reference>
<dbReference type="OrthoDB" id="9798978at2"/>
<dbReference type="Proteomes" id="UP000219573">
    <property type="component" value="Unassembled WGS sequence"/>
</dbReference>
<dbReference type="InterPro" id="IPR004647">
    <property type="entry name" value="Fe-S_hydro-lyase_TtdB-typ_cat"/>
</dbReference>
<keyword evidence="2" id="KW-0456">Lyase</keyword>
<dbReference type="RefSeq" id="WP_097018226.1">
    <property type="nucleotide sequence ID" value="NZ_OBDZ01000016.1"/>
</dbReference>
<dbReference type="NCBIfam" id="NF005310">
    <property type="entry name" value="PRK06842.1"/>
    <property type="match status" value="1"/>
</dbReference>
<dbReference type="Gene3D" id="3.20.130.10">
    <property type="entry name" value="Fe-S hydro-lyase, tartrate dehydratase beta-type, catalytic domain"/>
    <property type="match status" value="1"/>
</dbReference>
<evidence type="ECO:0000313" key="4">
    <source>
        <dbReference type="EMBL" id="SNY32492.1"/>
    </source>
</evidence>
<proteinExistence type="inferred from homology"/>
<comment type="similarity">
    <text evidence="1">Belongs to the class-I fumarase family.</text>
</comment>
<dbReference type="NCBIfam" id="TIGR00723">
    <property type="entry name" value="ttdB_fumA_fumB"/>
    <property type="match status" value="1"/>
</dbReference>
<organism evidence="4 5">
    <name type="scientific">Orenia metallireducens</name>
    <dbReference type="NCBI Taxonomy" id="1413210"/>
    <lineage>
        <taxon>Bacteria</taxon>
        <taxon>Bacillati</taxon>
        <taxon>Bacillota</taxon>
        <taxon>Clostridia</taxon>
        <taxon>Halanaerobiales</taxon>
        <taxon>Halobacteroidaceae</taxon>
        <taxon>Orenia</taxon>
    </lineage>
</organism>
<dbReference type="STRING" id="1413210.U472_13460"/>
<evidence type="ECO:0000259" key="3">
    <source>
        <dbReference type="Pfam" id="PF05683"/>
    </source>
</evidence>
<dbReference type="AlphaFoldDB" id="A0A285H9Q9"/>
<evidence type="ECO:0000256" key="1">
    <source>
        <dbReference type="ARBA" id="ARBA00008876"/>
    </source>
</evidence>
<gene>
    <name evidence="4" type="ORF">SAMN06265827_11626</name>
</gene>
<dbReference type="PANTHER" id="PTHR43351">
    <property type="entry name" value="L(+)-TARTRATE DEHYDRATASE SUBUNIT BETA"/>
    <property type="match status" value="1"/>
</dbReference>